<dbReference type="EMBL" id="CP025791">
    <property type="protein sequence ID" value="AUP79565.1"/>
    <property type="molecule type" value="Genomic_DNA"/>
</dbReference>
<dbReference type="AlphaFoldDB" id="A0A2K9PR98"/>
<gene>
    <name evidence="1" type="ORF">C1H87_12945</name>
</gene>
<sequence>MKISIKQHGKFTEKRLETEVKHTTLRSFLKSTKNFYATPNAYKTLIVINGKECNEKALDTIVLSDVALISFRENGRKEVAKYGEKGKNGVIFIKTKNIK</sequence>
<keyword evidence="2" id="KW-1185">Reference proteome</keyword>
<protein>
    <recommendedName>
        <fullName evidence="3">TonB-dependent receptor plug domain-containing protein</fullName>
    </recommendedName>
</protein>
<proteinExistence type="predicted"/>
<accession>A0A2K9PR98</accession>
<dbReference type="OrthoDB" id="1367110at2"/>
<evidence type="ECO:0000313" key="2">
    <source>
        <dbReference type="Proteomes" id="UP000235826"/>
    </source>
</evidence>
<organism evidence="1 2">
    <name type="scientific">Flavivirga eckloniae</name>
    <dbReference type="NCBI Taxonomy" id="1803846"/>
    <lineage>
        <taxon>Bacteria</taxon>
        <taxon>Pseudomonadati</taxon>
        <taxon>Bacteroidota</taxon>
        <taxon>Flavobacteriia</taxon>
        <taxon>Flavobacteriales</taxon>
        <taxon>Flavobacteriaceae</taxon>
        <taxon>Flavivirga</taxon>
    </lineage>
</organism>
<evidence type="ECO:0000313" key="1">
    <source>
        <dbReference type="EMBL" id="AUP79565.1"/>
    </source>
</evidence>
<name>A0A2K9PR98_9FLAO</name>
<reference evidence="1 2" key="1">
    <citation type="submission" date="2018-01" db="EMBL/GenBank/DDBJ databases">
        <title>Complete genome sequence of Flavivirga eckloniae ECD14 isolated from seaweed Ecklonia cava.</title>
        <authorList>
            <person name="Lee J.H."/>
            <person name="Baik K.S."/>
            <person name="Seong C.N."/>
        </authorList>
    </citation>
    <scope>NUCLEOTIDE SEQUENCE [LARGE SCALE GENOMIC DNA]</scope>
    <source>
        <strain evidence="1 2">ECD14</strain>
    </source>
</reference>
<evidence type="ECO:0008006" key="3">
    <source>
        <dbReference type="Google" id="ProtNLM"/>
    </source>
</evidence>
<dbReference type="Proteomes" id="UP000235826">
    <property type="component" value="Chromosome"/>
</dbReference>
<dbReference type="KEGG" id="fek:C1H87_12945"/>
<dbReference type="RefSeq" id="WP_102756219.1">
    <property type="nucleotide sequence ID" value="NZ_CP025791.1"/>
</dbReference>